<dbReference type="EMBL" id="MU277206">
    <property type="protein sequence ID" value="KAI0062756.1"/>
    <property type="molecule type" value="Genomic_DNA"/>
</dbReference>
<comment type="caution">
    <text evidence="1">The sequence shown here is derived from an EMBL/GenBank/DDBJ whole genome shotgun (WGS) entry which is preliminary data.</text>
</comment>
<organism evidence="1 2">
    <name type="scientific">Artomyces pyxidatus</name>
    <dbReference type="NCBI Taxonomy" id="48021"/>
    <lineage>
        <taxon>Eukaryota</taxon>
        <taxon>Fungi</taxon>
        <taxon>Dikarya</taxon>
        <taxon>Basidiomycota</taxon>
        <taxon>Agaricomycotina</taxon>
        <taxon>Agaricomycetes</taxon>
        <taxon>Russulales</taxon>
        <taxon>Auriscalpiaceae</taxon>
        <taxon>Artomyces</taxon>
    </lineage>
</organism>
<gene>
    <name evidence="1" type="ORF">BV25DRAFT_1825295</name>
</gene>
<keyword evidence="2" id="KW-1185">Reference proteome</keyword>
<proteinExistence type="predicted"/>
<dbReference type="Proteomes" id="UP000814140">
    <property type="component" value="Unassembled WGS sequence"/>
</dbReference>
<reference evidence="1" key="2">
    <citation type="journal article" date="2022" name="New Phytol.">
        <title>Evolutionary transition to the ectomycorrhizal habit in the genomes of a hyperdiverse lineage of mushroom-forming fungi.</title>
        <authorList>
            <person name="Looney B."/>
            <person name="Miyauchi S."/>
            <person name="Morin E."/>
            <person name="Drula E."/>
            <person name="Courty P.E."/>
            <person name="Kohler A."/>
            <person name="Kuo A."/>
            <person name="LaButti K."/>
            <person name="Pangilinan J."/>
            <person name="Lipzen A."/>
            <person name="Riley R."/>
            <person name="Andreopoulos W."/>
            <person name="He G."/>
            <person name="Johnson J."/>
            <person name="Nolan M."/>
            <person name="Tritt A."/>
            <person name="Barry K.W."/>
            <person name="Grigoriev I.V."/>
            <person name="Nagy L.G."/>
            <person name="Hibbett D."/>
            <person name="Henrissat B."/>
            <person name="Matheny P.B."/>
            <person name="Labbe J."/>
            <person name="Martin F.M."/>
        </authorList>
    </citation>
    <scope>NUCLEOTIDE SEQUENCE</scope>
    <source>
        <strain evidence="1">HHB10654</strain>
    </source>
</reference>
<protein>
    <submittedName>
        <fullName evidence="1">Uncharacterized protein</fullName>
    </submittedName>
</protein>
<evidence type="ECO:0000313" key="2">
    <source>
        <dbReference type="Proteomes" id="UP000814140"/>
    </source>
</evidence>
<reference evidence="1" key="1">
    <citation type="submission" date="2021-03" db="EMBL/GenBank/DDBJ databases">
        <authorList>
            <consortium name="DOE Joint Genome Institute"/>
            <person name="Ahrendt S."/>
            <person name="Looney B.P."/>
            <person name="Miyauchi S."/>
            <person name="Morin E."/>
            <person name="Drula E."/>
            <person name="Courty P.E."/>
            <person name="Chicoki N."/>
            <person name="Fauchery L."/>
            <person name="Kohler A."/>
            <person name="Kuo A."/>
            <person name="Labutti K."/>
            <person name="Pangilinan J."/>
            <person name="Lipzen A."/>
            <person name="Riley R."/>
            <person name="Andreopoulos W."/>
            <person name="He G."/>
            <person name="Johnson J."/>
            <person name="Barry K.W."/>
            <person name="Grigoriev I.V."/>
            <person name="Nagy L."/>
            <person name="Hibbett D."/>
            <person name="Henrissat B."/>
            <person name="Matheny P.B."/>
            <person name="Labbe J."/>
            <person name="Martin F."/>
        </authorList>
    </citation>
    <scope>NUCLEOTIDE SEQUENCE</scope>
    <source>
        <strain evidence="1">HHB10654</strain>
    </source>
</reference>
<name>A0ACB8T3M7_9AGAM</name>
<evidence type="ECO:0000313" key="1">
    <source>
        <dbReference type="EMBL" id="KAI0062756.1"/>
    </source>
</evidence>
<accession>A0ACB8T3M7</accession>
<sequence>MEASQLNLWYTCCVLSTCVGIRSTPRLQDILSLDTRAFGPLCRLWSCLSCYTLSRLRYTFFPTMLGFNIGRCTSLSSAPCPRFFSNGPPHAGCLRTALAHSVPRVSLLILQRTRPPARSSARLSSRFSQRALAVAWISQAHTRSPTSTSRSSVRPPSLP</sequence>